<dbReference type="Proteomes" id="UP000253908">
    <property type="component" value="Chromosome"/>
</dbReference>
<proteinExistence type="predicted"/>
<dbReference type="KEGG" id="ocn:CUC15_10285"/>
<evidence type="ECO:0000313" key="1">
    <source>
        <dbReference type="EMBL" id="AXI09288.1"/>
    </source>
</evidence>
<keyword evidence="2" id="KW-1185">Reference proteome</keyword>
<sequence>MKNLPRSEAIKIVNVILEEDVTDKFKEQAENAGEHGDPSFVVTNSHGESVEVFVDWNKEEDILSYSINED</sequence>
<accession>A0A345PH08</accession>
<dbReference type="RefSeq" id="WP_114916577.1">
    <property type="nucleotide sequence ID" value="NZ_CP024848.1"/>
</dbReference>
<organism evidence="1 2">
    <name type="scientific">Oceanobacillus zhaokaii</name>
    <dbReference type="NCBI Taxonomy" id="2052660"/>
    <lineage>
        <taxon>Bacteria</taxon>
        <taxon>Bacillati</taxon>
        <taxon>Bacillota</taxon>
        <taxon>Bacilli</taxon>
        <taxon>Bacillales</taxon>
        <taxon>Bacillaceae</taxon>
        <taxon>Oceanobacillus</taxon>
    </lineage>
</organism>
<dbReference type="EMBL" id="CP024848">
    <property type="protein sequence ID" value="AXI09288.1"/>
    <property type="molecule type" value="Genomic_DNA"/>
</dbReference>
<protein>
    <submittedName>
        <fullName evidence="1">Uncharacterized protein</fullName>
    </submittedName>
</protein>
<gene>
    <name evidence="1" type="ORF">CUC15_10285</name>
</gene>
<name>A0A345PH08_9BACI</name>
<dbReference type="OrthoDB" id="2720962at2"/>
<evidence type="ECO:0000313" key="2">
    <source>
        <dbReference type="Proteomes" id="UP000253908"/>
    </source>
</evidence>
<reference evidence="2" key="1">
    <citation type="submission" date="2017-11" db="EMBL/GenBank/DDBJ databases">
        <authorList>
            <person name="Zhu W."/>
        </authorList>
    </citation>
    <scope>NUCLEOTIDE SEQUENCE [LARGE SCALE GENOMIC DNA]</scope>
    <source>
        <strain evidence="2">160</strain>
    </source>
</reference>
<dbReference type="AlphaFoldDB" id="A0A345PH08"/>